<reference evidence="1 2" key="1">
    <citation type="submission" date="2016-07" db="EMBL/GenBank/DDBJ databases">
        <title>Genome of Pelobium manganitolerans.</title>
        <authorList>
            <person name="Wu S."/>
            <person name="Wang G."/>
        </authorList>
    </citation>
    <scope>NUCLEOTIDE SEQUENCE [LARGE SCALE GENOMIC DNA]</scope>
    <source>
        <strain evidence="1 2">YS-25</strain>
    </source>
</reference>
<comment type="caution">
    <text evidence="1">The sequence shown here is derived from an EMBL/GenBank/DDBJ whole genome shotgun (WGS) entry which is preliminary data.</text>
</comment>
<dbReference type="AlphaFoldDB" id="A0A419SBE2"/>
<name>A0A419SBE2_9SPHI</name>
<accession>A0A419SBE2</accession>
<sequence>MKQYKKYSLALLLLIMVSGCKKESKSTFDIFKGLNISFREAQAADEVYVEFTLSKTASGANMAKVVLVESGTSTVAYTAAIPYSSRYSFSPGVIVLKSPNPSSTSYIIKVYDEEAKEITSVVTISYPAGKQVVNNAVLLTDKEKKSLPEGQTVYVDYTVTSQEHDIKYIWLESFLGLTDPSRVNIATLDDNADMRTYRGVVRLTPNRDGGIKYRLYVTDKANDYIGDGYTTINATVQTGYELSANKFVYASKAESTIDSPEVATNACFYSIKNKKAYTYAEATKISSDIDFGLYLVATGNKAIPYTLNLYSITGAPAQAKALYDFSSWTKRAITYGPSTPSVAQLNGAAALPSAEVFSNIMVSGTAINQAVGYGRYANLLTRTVVNSIAIGSIMYFKTPEGKYGAIFFNNFGKDRNGKYFANIDVKIEK</sequence>
<evidence type="ECO:0000313" key="1">
    <source>
        <dbReference type="EMBL" id="RKD19618.1"/>
    </source>
</evidence>
<dbReference type="RefSeq" id="WP_120180554.1">
    <property type="nucleotide sequence ID" value="NZ_MBTA01000002.1"/>
</dbReference>
<protein>
    <submittedName>
        <fullName evidence="1">Uncharacterized protein</fullName>
    </submittedName>
</protein>
<gene>
    <name evidence="1" type="ORF">BCY91_13605</name>
</gene>
<dbReference type="PROSITE" id="PS51257">
    <property type="entry name" value="PROKAR_LIPOPROTEIN"/>
    <property type="match status" value="1"/>
</dbReference>
<keyword evidence="2" id="KW-1185">Reference proteome</keyword>
<evidence type="ECO:0000313" key="2">
    <source>
        <dbReference type="Proteomes" id="UP000283433"/>
    </source>
</evidence>
<dbReference type="EMBL" id="MBTA01000002">
    <property type="protein sequence ID" value="RKD19618.1"/>
    <property type="molecule type" value="Genomic_DNA"/>
</dbReference>
<organism evidence="1 2">
    <name type="scientific">Pelobium manganitolerans</name>
    <dbReference type="NCBI Taxonomy" id="1842495"/>
    <lineage>
        <taxon>Bacteria</taxon>
        <taxon>Pseudomonadati</taxon>
        <taxon>Bacteroidota</taxon>
        <taxon>Sphingobacteriia</taxon>
        <taxon>Sphingobacteriales</taxon>
        <taxon>Sphingobacteriaceae</taxon>
        <taxon>Pelobium</taxon>
    </lineage>
</organism>
<dbReference type="Proteomes" id="UP000283433">
    <property type="component" value="Unassembled WGS sequence"/>
</dbReference>
<dbReference type="OrthoDB" id="641332at2"/>
<proteinExistence type="predicted"/>